<dbReference type="InterPro" id="IPR035437">
    <property type="entry name" value="SNase_OB-fold_sf"/>
</dbReference>
<sequence length="275" mass="31491">MDYNNSENKGENKLHKKWWFWIVVALVLMSLINNRSEKRAIIEESNTLSQQEITEIINESKDLLANSDKKLYSVVKVIDGDTISVNIDGRVETLRLIGINTPETVDPRKPVECFGKEASDKAKELLTGKKVYLEADNTQGERDKYSRLLRYVWLEDGTFFNKKMISDGYAYEYTYDTIYKYQTEFKQAEIEARTTKKGLWADNVCDQTKIQTSTQAIINQPTDTSKINCSSNTYNCPNFKTQKEAQQVFDSCGGVKNDIHKLDSDKDGIVCESLP</sequence>
<evidence type="ECO:0000259" key="4">
    <source>
        <dbReference type="PROSITE" id="PS50830"/>
    </source>
</evidence>
<evidence type="ECO:0000256" key="3">
    <source>
        <dbReference type="ARBA" id="ARBA00022801"/>
    </source>
</evidence>
<dbReference type="EMBL" id="MHPU01000010">
    <property type="protein sequence ID" value="OGZ89191.1"/>
    <property type="molecule type" value="Genomic_DNA"/>
</dbReference>
<dbReference type="SUPFAM" id="SSF50199">
    <property type="entry name" value="Staphylococcal nuclease"/>
    <property type="match status" value="1"/>
</dbReference>
<gene>
    <name evidence="5" type="ORF">A2561_01225</name>
</gene>
<dbReference type="GO" id="GO:0016787">
    <property type="term" value="F:hydrolase activity"/>
    <property type="evidence" value="ECO:0007669"/>
    <property type="project" value="UniProtKB-KW"/>
</dbReference>
<protein>
    <recommendedName>
        <fullName evidence="4">TNase-like domain-containing protein</fullName>
    </recommendedName>
</protein>
<accession>A0A1G2JRY5</accession>
<evidence type="ECO:0000313" key="5">
    <source>
        <dbReference type="EMBL" id="OGZ89191.1"/>
    </source>
</evidence>
<feature type="domain" description="TNase-like" evidence="4">
    <location>
        <begin position="68"/>
        <end position="202"/>
    </location>
</feature>
<proteinExistence type="predicted"/>
<keyword evidence="1" id="KW-0540">Nuclease</keyword>
<name>A0A1G2JRY5_9BACT</name>
<keyword evidence="3" id="KW-0378">Hydrolase</keyword>
<dbReference type="Gene3D" id="2.40.50.90">
    <property type="match status" value="1"/>
</dbReference>
<dbReference type="Pfam" id="PF00565">
    <property type="entry name" value="SNase"/>
    <property type="match status" value="1"/>
</dbReference>
<evidence type="ECO:0000256" key="1">
    <source>
        <dbReference type="ARBA" id="ARBA00022722"/>
    </source>
</evidence>
<dbReference type="GO" id="GO:0004519">
    <property type="term" value="F:endonuclease activity"/>
    <property type="evidence" value="ECO:0007669"/>
    <property type="project" value="UniProtKB-KW"/>
</dbReference>
<keyword evidence="2" id="KW-0255">Endonuclease</keyword>
<comment type="caution">
    <text evidence="5">The sequence shown here is derived from an EMBL/GenBank/DDBJ whole genome shotgun (WGS) entry which is preliminary data.</text>
</comment>
<dbReference type="SMART" id="SM00318">
    <property type="entry name" value="SNc"/>
    <property type="match status" value="1"/>
</dbReference>
<organism evidence="5 6">
    <name type="scientific">Candidatus Staskawiczbacteria bacterium RIFOXYD1_FULL_32_13</name>
    <dbReference type="NCBI Taxonomy" id="1802234"/>
    <lineage>
        <taxon>Bacteria</taxon>
        <taxon>Candidatus Staskawicziibacteriota</taxon>
    </lineage>
</organism>
<dbReference type="PANTHER" id="PTHR12302:SF3">
    <property type="entry name" value="SERINE_THREONINE-PROTEIN KINASE 31"/>
    <property type="match status" value="1"/>
</dbReference>
<dbReference type="InterPro" id="IPR016071">
    <property type="entry name" value="Staphylococal_nuclease_OB-fold"/>
</dbReference>
<reference evidence="5 6" key="1">
    <citation type="journal article" date="2016" name="Nat. Commun.">
        <title>Thousands of microbial genomes shed light on interconnected biogeochemical processes in an aquifer system.</title>
        <authorList>
            <person name="Anantharaman K."/>
            <person name="Brown C.T."/>
            <person name="Hug L.A."/>
            <person name="Sharon I."/>
            <person name="Castelle C.J."/>
            <person name="Probst A.J."/>
            <person name="Thomas B.C."/>
            <person name="Singh A."/>
            <person name="Wilkins M.J."/>
            <person name="Karaoz U."/>
            <person name="Brodie E.L."/>
            <person name="Williams K.H."/>
            <person name="Hubbard S.S."/>
            <person name="Banfield J.F."/>
        </authorList>
    </citation>
    <scope>NUCLEOTIDE SEQUENCE [LARGE SCALE GENOMIC DNA]</scope>
</reference>
<dbReference type="Proteomes" id="UP000178935">
    <property type="component" value="Unassembled WGS sequence"/>
</dbReference>
<dbReference type="AlphaFoldDB" id="A0A1G2JRY5"/>
<dbReference type="PROSITE" id="PS50830">
    <property type="entry name" value="TNASE_3"/>
    <property type="match status" value="1"/>
</dbReference>
<evidence type="ECO:0000313" key="6">
    <source>
        <dbReference type="Proteomes" id="UP000178935"/>
    </source>
</evidence>
<dbReference type="PANTHER" id="PTHR12302">
    <property type="entry name" value="EBNA2 BINDING PROTEIN P100"/>
    <property type="match status" value="1"/>
</dbReference>
<evidence type="ECO:0000256" key="2">
    <source>
        <dbReference type="ARBA" id="ARBA00022759"/>
    </source>
</evidence>